<gene>
    <name evidence="2" type="ORF">D917_07312</name>
</gene>
<dbReference type="AlphaFoldDB" id="A0A1Y3EP63"/>
<sequence>MMVLNGIGLLFLTPASPVPLYQTSFLTSIIQSSDHQFIIKSKLQFLTHFLQERENGKHITALD</sequence>
<proteinExistence type="predicted"/>
<evidence type="ECO:0000256" key="1">
    <source>
        <dbReference type="SAM" id="SignalP"/>
    </source>
</evidence>
<evidence type="ECO:0000313" key="3">
    <source>
        <dbReference type="Proteomes" id="UP000243006"/>
    </source>
</evidence>
<organism evidence="2 3">
    <name type="scientific">Trichinella nativa</name>
    <dbReference type="NCBI Taxonomy" id="6335"/>
    <lineage>
        <taxon>Eukaryota</taxon>
        <taxon>Metazoa</taxon>
        <taxon>Ecdysozoa</taxon>
        <taxon>Nematoda</taxon>
        <taxon>Enoplea</taxon>
        <taxon>Dorylaimia</taxon>
        <taxon>Trichinellida</taxon>
        <taxon>Trichinellidae</taxon>
        <taxon>Trichinella</taxon>
    </lineage>
</organism>
<dbReference type="EMBL" id="LVZM01005547">
    <property type="protein sequence ID" value="OUC46944.1"/>
    <property type="molecule type" value="Genomic_DNA"/>
</dbReference>
<dbReference type="Proteomes" id="UP000243006">
    <property type="component" value="Unassembled WGS sequence"/>
</dbReference>
<feature type="signal peptide" evidence="1">
    <location>
        <begin position="1"/>
        <end position="17"/>
    </location>
</feature>
<accession>A0A1Y3EP63</accession>
<evidence type="ECO:0000313" key="2">
    <source>
        <dbReference type="EMBL" id="OUC46944.1"/>
    </source>
</evidence>
<keyword evidence="1" id="KW-0732">Signal</keyword>
<protein>
    <submittedName>
        <fullName evidence="2">Uncharacterized protein</fullName>
    </submittedName>
</protein>
<name>A0A1Y3EP63_9BILA</name>
<reference evidence="2 3" key="1">
    <citation type="submission" date="2015-04" db="EMBL/GenBank/DDBJ databases">
        <title>Draft genome of the roundworm Trichinella nativa.</title>
        <authorList>
            <person name="Mitreva M."/>
        </authorList>
    </citation>
    <scope>NUCLEOTIDE SEQUENCE [LARGE SCALE GENOMIC DNA]</scope>
    <source>
        <strain evidence="2 3">ISS45</strain>
    </source>
</reference>
<feature type="chain" id="PRO_5010997925" evidence="1">
    <location>
        <begin position="18"/>
        <end position="63"/>
    </location>
</feature>
<comment type="caution">
    <text evidence="2">The sequence shown here is derived from an EMBL/GenBank/DDBJ whole genome shotgun (WGS) entry which is preliminary data.</text>
</comment>